<reference evidence="1 2" key="1">
    <citation type="journal article" date="2021" name="J. Hered.">
        <title>A chromosome-level genome assembly of the parasitoid wasp, Cotesia glomerata (Hymenoptera: Braconidae).</title>
        <authorList>
            <person name="Pinto B.J."/>
            <person name="Weis J.J."/>
            <person name="Gamble T."/>
            <person name="Ode P.J."/>
            <person name="Paul R."/>
            <person name="Zaspel J.M."/>
        </authorList>
    </citation>
    <scope>NUCLEOTIDE SEQUENCE [LARGE SCALE GENOMIC DNA]</scope>
    <source>
        <strain evidence="1">CgM1</strain>
    </source>
</reference>
<dbReference type="EMBL" id="JAHXZJ010002609">
    <property type="protein sequence ID" value="KAH0541025.1"/>
    <property type="molecule type" value="Genomic_DNA"/>
</dbReference>
<name>A0AAV7I4Z7_COTGL</name>
<sequence length="86" mass="9666">MAAASEGCLLWSYRVISDATPRIELRTRNRIPEHISIRGGLLFEHGPMGEEAHRYAICLRFASDQRLNSARSRVLFAVGGTIAIRR</sequence>
<dbReference type="AlphaFoldDB" id="A0AAV7I4Z7"/>
<evidence type="ECO:0000313" key="2">
    <source>
        <dbReference type="Proteomes" id="UP000826195"/>
    </source>
</evidence>
<dbReference type="Proteomes" id="UP000826195">
    <property type="component" value="Unassembled WGS sequence"/>
</dbReference>
<comment type="caution">
    <text evidence="1">The sequence shown here is derived from an EMBL/GenBank/DDBJ whole genome shotgun (WGS) entry which is preliminary data.</text>
</comment>
<keyword evidence="2" id="KW-1185">Reference proteome</keyword>
<accession>A0AAV7I4Z7</accession>
<protein>
    <submittedName>
        <fullName evidence="1">Uncharacterized protein</fullName>
    </submittedName>
</protein>
<gene>
    <name evidence="1" type="ORF">KQX54_020818</name>
</gene>
<organism evidence="1 2">
    <name type="scientific">Cotesia glomerata</name>
    <name type="common">Lepidopteran parasitic wasp</name>
    <name type="synonym">Apanteles glomeratus</name>
    <dbReference type="NCBI Taxonomy" id="32391"/>
    <lineage>
        <taxon>Eukaryota</taxon>
        <taxon>Metazoa</taxon>
        <taxon>Ecdysozoa</taxon>
        <taxon>Arthropoda</taxon>
        <taxon>Hexapoda</taxon>
        <taxon>Insecta</taxon>
        <taxon>Pterygota</taxon>
        <taxon>Neoptera</taxon>
        <taxon>Endopterygota</taxon>
        <taxon>Hymenoptera</taxon>
        <taxon>Apocrita</taxon>
        <taxon>Ichneumonoidea</taxon>
        <taxon>Braconidae</taxon>
        <taxon>Microgastrinae</taxon>
        <taxon>Cotesia</taxon>
    </lineage>
</organism>
<proteinExistence type="predicted"/>
<evidence type="ECO:0000313" key="1">
    <source>
        <dbReference type="EMBL" id="KAH0541025.1"/>
    </source>
</evidence>